<evidence type="ECO:0000256" key="1">
    <source>
        <dbReference type="SAM" id="Phobius"/>
    </source>
</evidence>
<evidence type="ECO:0000313" key="2">
    <source>
        <dbReference type="EMBL" id="SAK67061.1"/>
    </source>
</evidence>
<organism evidence="2 3">
    <name type="scientific">Caballeronia temeraria</name>
    <dbReference type="NCBI Taxonomy" id="1777137"/>
    <lineage>
        <taxon>Bacteria</taxon>
        <taxon>Pseudomonadati</taxon>
        <taxon>Pseudomonadota</taxon>
        <taxon>Betaproteobacteria</taxon>
        <taxon>Burkholderiales</taxon>
        <taxon>Burkholderiaceae</taxon>
        <taxon>Caballeronia</taxon>
    </lineage>
</organism>
<name>A0A158BAH7_9BURK</name>
<accession>A0A158BAH7</accession>
<keyword evidence="1" id="KW-0472">Membrane</keyword>
<dbReference type="Proteomes" id="UP000054624">
    <property type="component" value="Unassembled WGS sequence"/>
</dbReference>
<proteinExistence type="predicted"/>
<dbReference type="AlphaFoldDB" id="A0A158BAH7"/>
<dbReference type="STRING" id="1777137.AWB76_03919"/>
<feature type="transmembrane region" description="Helical" evidence="1">
    <location>
        <begin position="46"/>
        <end position="65"/>
    </location>
</feature>
<keyword evidence="1" id="KW-0812">Transmembrane</keyword>
<sequence length="89" mass="9709">MTFRPPKGTVLIVTHVLIGALVAIFAVPAAVEFWGSGRSLDWQRGIAFAVGFVGPNIAEILLRLVDSRGEEVGDGLIDRFFPTRKKDTQ</sequence>
<protein>
    <submittedName>
        <fullName evidence="2">Uncharacterized protein</fullName>
    </submittedName>
</protein>
<feature type="transmembrane region" description="Helical" evidence="1">
    <location>
        <begin position="12"/>
        <end position="34"/>
    </location>
</feature>
<keyword evidence="1" id="KW-1133">Transmembrane helix</keyword>
<dbReference type="EMBL" id="FCOI02000013">
    <property type="protein sequence ID" value="SAK67061.1"/>
    <property type="molecule type" value="Genomic_DNA"/>
</dbReference>
<evidence type="ECO:0000313" key="3">
    <source>
        <dbReference type="Proteomes" id="UP000054624"/>
    </source>
</evidence>
<gene>
    <name evidence="2" type="ORF">AWB76_03919</name>
</gene>
<reference evidence="3" key="1">
    <citation type="submission" date="2016-01" db="EMBL/GenBank/DDBJ databases">
        <authorList>
            <person name="Peeters Charlotte."/>
        </authorList>
    </citation>
    <scope>NUCLEOTIDE SEQUENCE [LARGE SCALE GENOMIC DNA]</scope>
</reference>
<keyword evidence="3" id="KW-1185">Reference proteome</keyword>